<name>A0A1Y2C4S2_9FUNG</name>
<dbReference type="OrthoDB" id="10305417at2759"/>
<feature type="transmembrane region" description="Helical" evidence="2">
    <location>
        <begin position="222"/>
        <end position="247"/>
    </location>
</feature>
<reference evidence="3 4" key="1">
    <citation type="submission" date="2016-07" db="EMBL/GenBank/DDBJ databases">
        <title>Pervasive Adenine N6-methylation of Active Genes in Fungi.</title>
        <authorList>
            <consortium name="DOE Joint Genome Institute"/>
            <person name="Mondo S.J."/>
            <person name="Dannebaum R.O."/>
            <person name="Kuo R.C."/>
            <person name="Labutti K."/>
            <person name="Haridas S."/>
            <person name="Kuo A."/>
            <person name="Salamov A."/>
            <person name="Ahrendt S.R."/>
            <person name="Lipzen A."/>
            <person name="Sullivan W."/>
            <person name="Andreopoulos W.B."/>
            <person name="Clum A."/>
            <person name="Lindquist E."/>
            <person name="Daum C."/>
            <person name="Ramamoorthy G.K."/>
            <person name="Gryganskyi A."/>
            <person name="Culley D."/>
            <person name="Magnuson J.K."/>
            <person name="James T.Y."/>
            <person name="O'Malley M.A."/>
            <person name="Stajich J.E."/>
            <person name="Spatafora J.W."/>
            <person name="Visel A."/>
            <person name="Grigoriev I.V."/>
        </authorList>
    </citation>
    <scope>NUCLEOTIDE SEQUENCE [LARGE SCALE GENOMIC DNA]</scope>
    <source>
        <strain evidence="3 4">JEL800</strain>
    </source>
</reference>
<keyword evidence="4" id="KW-1185">Reference proteome</keyword>
<proteinExistence type="predicted"/>
<evidence type="ECO:0000313" key="4">
    <source>
        <dbReference type="Proteomes" id="UP000193642"/>
    </source>
</evidence>
<evidence type="ECO:0000256" key="2">
    <source>
        <dbReference type="SAM" id="Phobius"/>
    </source>
</evidence>
<evidence type="ECO:0000313" key="3">
    <source>
        <dbReference type="EMBL" id="ORY42019.1"/>
    </source>
</evidence>
<dbReference type="AlphaFoldDB" id="A0A1Y2C4S2"/>
<dbReference type="Proteomes" id="UP000193642">
    <property type="component" value="Unassembled WGS sequence"/>
</dbReference>
<evidence type="ECO:0000256" key="1">
    <source>
        <dbReference type="SAM" id="MobiDB-lite"/>
    </source>
</evidence>
<gene>
    <name evidence="3" type="ORF">BCR33DRAFT_786729</name>
</gene>
<protein>
    <submittedName>
        <fullName evidence="3">Uncharacterized protein</fullName>
    </submittedName>
</protein>
<keyword evidence="2" id="KW-0472">Membrane</keyword>
<dbReference type="EMBL" id="MCGO01000030">
    <property type="protein sequence ID" value="ORY42019.1"/>
    <property type="molecule type" value="Genomic_DNA"/>
</dbReference>
<sequence>MGNKNRSKKGTVPAIARAAEPEVLSESTKENTIVVESTTATTKRFASEFDFDASSEAKTKTKKSHLDLVSQSGFEGPFDFVKDVVAVTHSSPPPFVFEKHCLDPVPEEQILVQNSASSPTLSADSCESCESDAPIPVLASDSVDLDLDLELELEKPQESIKNDSVSKAAEGEPQPAIIPIHLASLLRTHAKPIIHRILSEAASLSSAHPLIYNTSKFMVLGFWTPVILWLLFLVSPLLIALLVLFGFGRIKKMAMDLVAEIRTCLEI</sequence>
<feature type="region of interest" description="Disordered" evidence="1">
    <location>
        <begin position="1"/>
        <end position="29"/>
    </location>
</feature>
<keyword evidence="2" id="KW-1133">Transmembrane helix</keyword>
<accession>A0A1Y2C4S2</accession>
<organism evidence="3 4">
    <name type="scientific">Rhizoclosmatium globosum</name>
    <dbReference type="NCBI Taxonomy" id="329046"/>
    <lineage>
        <taxon>Eukaryota</taxon>
        <taxon>Fungi</taxon>
        <taxon>Fungi incertae sedis</taxon>
        <taxon>Chytridiomycota</taxon>
        <taxon>Chytridiomycota incertae sedis</taxon>
        <taxon>Chytridiomycetes</taxon>
        <taxon>Chytridiales</taxon>
        <taxon>Chytriomycetaceae</taxon>
        <taxon>Rhizoclosmatium</taxon>
    </lineage>
</organism>
<keyword evidence="2" id="KW-0812">Transmembrane</keyword>
<comment type="caution">
    <text evidence="3">The sequence shown here is derived from an EMBL/GenBank/DDBJ whole genome shotgun (WGS) entry which is preliminary data.</text>
</comment>